<dbReference type="EMBL" id="FTOJ01000018">
    <property type="protein sequence ID" value="SIT10445.1"/>
    <property type="molecule type" value="Genomic_DNA"/>
</dbReference>
<dbReference type="AlphaFoldDB" id="A0A1N7PIJ8"/>
<evidence type="ECO:0000313" key="1">
    <source>
        <dbReference type="EMBL" id="SIT10445.1"/>
    </source>
</evidence>
<feature type="non-terminal residue" evidence="1">
    <location>
        <position position="1"/>
    </location>
</feature>
<name>A0A1N7PIJ8_9FLAO</name>
<dbReference type="Proteomes" id="UP000186246">
    <property type="component" value="Unassembled WGS sequence"/>
</dbReference>
<sequence length="42" mass="5002">VYLMMLHIPGIARSQMFFKSLEDSISEDNPVRFIDAFWEDDH</sequence>
<organism evidence="1 2">
    <name type="scientific">Chryseobacterium piscicola</name>
    <dbReference type="NCBI Taxonomy" id="551459"/>
    <lineage>
        <taxon>Bacteria</taxon>
        <taxon>Pseudomonadati</taxon>
        <taxon>Bacteroidota</taxon>
        <taxon>Flavobacteriia</taxon>
        <taxon>Flavobacteriales</taxon>
        <taxon>Weeksellaceae</taxon>
        <taxon>Chryseobacterium group</taxon>
        <taxon>Chryseobacterium</taxon>
    </lineage>
</organism>
<evidence type="ECO:0000313" key="2">
    <source>
        <dbReference type="Proteomes" id="UP000186246"/>
    </source>
</evidence>
<accession>A0A1N7PIJ8</accession>
<gene>
    <name evidence="1" type="ORF">SAMN05421796_1181</name>
</gene>
<proteinExistence type="predicted"/>
<reference evidence="2" key="1">
    <citation type="submission" date="2017-01" db="EMBL/GenBank/DDBJ databases">
        <authorList>
            <person name="Varghese N."/>
            <person name="Submissions S."/>
        </authorList>
    </citation>
    <scope>NUCLEOTIDE SEQUENCE [LARGE SCALE GENOMIC DNA]</scope>
    <source>
        <strain evidence="2">DSM 21068</strain>
    </source>
</reference>
<protein>
    <submittedName>
        <fullName evidence="1">Uncharacterized protein</fullName>
    </submittedName>
</protein>